<keyword evidence="3" id="KW-1185">Reference proteome</keyword>
<dbReference type="Gene3D" id="3.40.50.300">
    <property type="entry name" value="P-loop containing nucleotide triphosphate hydrolases"/>
    <property type="match status" value="1"/>
</dbReference>
<comment type="caution">
    <text evidence="2">The sequence shown here is derived from an EMBL/GenBank/DDBJ whole genome shotgun (WGS) entry which is preliminary data.</text>
</comment>
<sequence>MRMRSLGGDGPEVTYVPCDLADTLERADDVVDGLLGDWRPEDIALLTTGSRHDEQVSRQDLLGQDGYWDTFWDEDQVFYGHVLGFKGLERKVVVLAANESGERERSRERLYVGLSRATDKLVVVGPPDLVTAIGGPEVAKRLGIDEALRQKN</sequence>
<dbReference type="SUPFAM" id="SSF52540">
    <property type="entry name" value="P-loop containing nucleoside triphosphate hydrolases"/>
    <property type="match status" value="1"/>
</dbReference>
<dbReference type="InterPro" id="IPR027417">
    <property type="entry name" value="P-loop_NTPase"/>
</dbReference>
<keyword evidence="2" id="KW-0067">ATP-binding</keyword>
<evidence type="ECO:0000313" key="2">
    <source>
        <dbReference type="EMBL" id="MBR7744363.1"/>
    </source>
</evidence>
<dbReference type="InterPro" id="IPR027785">
    <property type="entry name" value="UvrD-like_helicase_C"/>
</dbReference>
<dbReference type="Proteomes" id="UP000677016">
    <property type="component" value="Unassembled WGS sequence"/>
</dbReference>
<evidence type="ECO:0000313" key="3">
    <source>
        <dbReference type="Proteomes" id="UP000677016"/>
    </source>
</evidence>
<dbReference type="AlphaFoldDB" id="A0A941DAZ6"/>
<evidence type="ECO:0000259" key="1">
    <source>
        <dbReference type="Pfam" id="PF13538"/>
    </source>
</evidence>
<feature type="domain" description="UvrD-like helicase C-terminal" evidence="1">
    <location>
        <begin position="85"/>
        <end position="124"/>
    </location>
</feature>
<dbReference type="GO" id="GO:0005524">
    <property type="term" value="F:ATP binding"/>
    <property type="evidence" value="ECO:0007669"/>
    <property type="project" value="UniProtKB-KW"/>
</dbReference>
<dbReference type="RefSeq" id="WP_211603890.1">
    <property type="nucleotide sequence ID" value="NZ_JAGSNF010000020.1"/>
</dbReference>
<accession>A0A941DAZ6</accession>
<dbReference type="Pfam" id="PF13538">
    <property type="entry name" value="UvrD_C_2"/>
    <property type="match status" value="1"/>
</dbReference>
<keyword evidence="2" id="KW-0547">Nucleotide-binding</keyword>
<organism evidence="2 3">
    <name type="scientific">Phycicoccus avicenniae</name>
    <dbReference type="NCBI Taxonomy" id="2828860"/>
    <lineage>
        <taxon>Bacteria</taxon>
        <taxon>Bacillati</taxon>
        <taxon>Actinomycetota</taxon>
        <taxon>Actinomycetes</taxon>
        <taxon>Micrococcales</taxon>
        <taxon>Intrasporangiaceae</taxon>
        <taxon>Phycicoccus</taxon>
    </lineage>
</organism>
<name>A0A941DAZ6_9MICO</name>
<gene>
    <name evidence="2" type="ORF">KC207_13800</name>
</gene>
<proteinExistence type="predicted"/>
<dbReference type="EMBL" id="JAGSNF010000020">
    <property type="protein sequence ID" value="MBR7744363.1"/>
    <property type="molecule type" value="Genomic_DNA"/>
</dbReference>
<protein>
    <submittedName>
        <fullName evidence="2">ATP-binding domain-containing protein</fullName>
    </submittedName>
</protein>
<reference evidence="2" key="1">
    <citation type="submission" date="2021-04" db="EMBL/GenBank/DDBJ databases">
        <title>Phycicoccus avicenniae sp. nov., a novel endophytic actinomycetes isolated from branch of Avicennia mariana.</title>
        <authorList>
            <person name="Tuo L."/>
        </authorList>
    </citation>
    <scope>NUCLEOTIDE SEQUENCE</scope>
    <source>
        <strain evidence="2">BSK3Z-2</strain>
    </source>
</reference>